<dbReference type="GO" id="GO:0008270">
    <property type="term" value="F:zinc ion binding"/>
    <property type="evidence" value="ECO:0007669"/>
    <property type="project" value="UniProtKB-KW"/>
</dbReference>
<proteinExistence type="predicted"/>
<organism evidence="3 4">
    <name type="scientific">Hanseniaspora valbyensis NRRL Y-1626</name>
    <dbReference type="NCBI Taxonomy" id="766949"/>
    <lineage>
        <taxon>Eukaryota</taxon>
        <taxon>Fungi</taxon>
        <taxon>Dikarya</taxon>
        <taxon>Ascomycota</taxon>
        <taxon>Saccharomycotina</taxon>
        <taxon>Saccharomycetes</taxon>
        <taxon>Saccharomycodales</taxon>
        <taxon>Saccharomycodaceae</taxon>
        <taxon>Hanseniaspora</taxon>
    </lineage>
</organism>
<dbReference type="Proteomes" id="UP000092321">
    <property type="component" value="Unassembled WGS sequence"/>
</dbReference>
<reference evidence="4" key="1">
    <citation type="journal article" date="2016" name="Proc. Natl. Acad. Sci. U.S.A.">
        <title>Comparative genomics of biotechnologically important yeasts.</title>
        <authorList>
            <person name="Riley R."/>
            <person name="Haridas S."/>
            <person name="Wolfe K.H."/>
            <person name="Lopes M.R."/>
            <person name="Hittinger C.T."/>
            <person name="Goeker M."/>
            <person name="Salamov A.A."/>
            <person name="Wisecaver J.H."/>
            <person name="Long T.M."/>
            <person name="Calvey C.H."/>
            <person name="Aerts A.L."/>
            <person name="Barry K.W."/>
            <person name="Choi C."/>
            <person name="Clum A."/>
            <person name="Coughlan A.Y."/>
            <person name="Deshpande S."/>
            <person name="Douglass A.P."/>
            <person name="Hanson S.J."/>
            <person name="Klenk H.-P."/>
            <person name="LaButti K.M."/>
            <person name="Lapidus A."/>
            <person name="Lindquist E.A."/>
            <person name="Lipzen A.M."/>
            <person name="Meier-Kolthoff J.P."/>
            <person name="Ohm R.A."/>
            <person name="Otillar R.P."/>
            <person name="Pangilinan J.L."/>
            <person name="Peng Y."/>
            <person name="Rokas A."/>
            <person name="Rosa C.A."/>
            <person name="Scheuner C."/>
            <person name="Sibirny A.A."/>
            <person name="Slot J.C."/>
            <person name="Stielow J.B."/>
            <person name="Sun H."/>
            <person name="Kurtzman C.P."/>
            <person name="Blackwell M."/>
            <person name="Grigoriev I.V."/>
            <person name="Jeffries T.W."/>
        </authorList>
    </citation>
    <scope>NUCLEOTIDE SEQUENCE [LARGE SCALE GENOMIC DNA]</scope>
    <source>
        <strain evidence="4">NRRL Y-1626</strain>
    </source>
</reference>
<sequence>SIADALLNDKNFTMEQLTKPKKGLFLCLHCTLKFSSIIEYAKHLDTIEFKRPYKCPFNDCCWKYLGMTTAAKLRRHCALQHMPRLNDEMKKILNIKVDSYPEMECSHKYCDKVFMRKDSIIRHLQMVHNNINSRFNQRLKKVL</sequence>
<feature type="non-terminal residue" evidence="3">
    <location>
        <position position="1"/>
    </location>
</feature>
<keyword evidence="1" id="KW-0479">Metal-binding</keyword>
<name>A0A1B7TFF5_9ASCO</name>
<evidence type="ECO:0000259" key="2">
    <source>
        <dbReference type="PROSITE" id="PS50157"/>
    </source>
</evidence>
<evidence type="ECO:0000313" key="3">
    <source>
        <dbReference type="EMBL" id="OBA27428.1"/>
    </source>
</evidence>
<dbReference type="OrthoDB" id="3973294at2759"/>
<accession>A0A1B7TFF5</accession>
<feature type="non-terminal residue" evidence="3">
    <location>
        <position position="143"/>
    </location>
</feature>
<dbReference type="PROSITE" id="PS50157">
    <property type="entry name" value="ZINC_FINGER_C2H2_2"/>
    <property type="match status" value="1"/>
</dbReference>
<dbReference type="PROSITE" id="PS00028">
    <property type="entry name" value="ZINC_FINGER_C2H2_1"/>
    <property type="match status" value="1"/>
</dbReference>
<comment type="caution">
    <text evidence="3">The sequence shown here is derived from an EMBL/GenBank/DDBJ whole genome shotgun (WGS) entry which is preliminary data.</text>
</comment>
<dbReference type="SMART" id="SM00355">
    <property type="entry name" value="ZnF_C2H2"/>
    <property type="match status" value="3"/>
</dbReference>
<gene>
    <name evidence="3" type="ORF">HANVADRAFT_19814</name>
</gene>
<evidence type="ECO:0000313" key="4">
    <source>
        <dbReference type="Proteomes" id="UP000092321"/>
    </source>
</evidence>
<keyword evidence="1" id="KW-0862">Zinc</keyword>
<keyword evidence="1" id="KW-0863">Zinc-finger</keyword>
<dbReference type="InterPro" id="IPR013087">
    <property type="entry name" value="Znf_C2H2_type"/>
</dbReference>
<feature type="domain" description="C2H2-type" evidence="2">
    <location>
        <begin position="103"/>
        <end position="133"/>
    </location>
</feature>
<keyword evidence="4" id="KW-1185">Reference proteome</keyword>
<evidence type="ECO:0000256" key="1">
    <source>
        <dbReference type="PROSITE-ProRule" id="PRU00042"/>
    </source>
</evidence>
<dbReference type="Gene3D" id="3.30.160.60">
    <property type="entry name" value="Classic Zinc Finger"/>
    <property type="match status" value="2"/>
</dbReference>
<dbReference type="EMBL" id="LXPE01000009">
    <property type="protein sequence ID" value="OBA27428.1"/>
    <property type="molecule type" value="Genomic_DNA"/>
</dbReference>
<protein>
    <recommendedName>
        <fullName evidence="2">C2H2-type domain-containing protein</fullName>
    </recommendedName>
</protein>
<dbReference type="AlphaFoldDB" id="A0A1B7TFF5"/>